<dbReference type="Proteomes" id="UP000708208">
    <property type="component" value="Unassembled WGS sequence"/>
</dbReference>
<evidence type="ECO:0000313" key="1">
    <source>
        <dbReference type="EMBL" id="CAG7830914.1"/>
    </source>
</evidence>
<proteinExistence type="predicted"/>
<comment type="caution">
    <text evidence="1">The sequence shown here is derived from an EMBL/GenBank/DDBJ whole genome shotgun (WGS) entry which is preliminary data.</text>
</comment>
<protein>
    <submittedName>
        <fullName evidence="1">Uncharacterized protein</fullName>
    </submittedName>
</protein>
<feature type="non-terminal residue" evidence="1">
    <location>
        <position position="1"/>
    </location>
</feature>
<name>A0A8J2LEP5_9HEXA</name>
<keyword evidence="2" id="KW-1185">Reference proteome</keyword>
<gene>
    <name evidence="1" type="ORF">AFUS01_LOCUS40681</name>
</gene>
<reference evidence="1" key="1">
    <citation type="submission" date="2021-06" db="EMBL/GenBank/DDBJ databases">
        <authorList>
            <person name="Hodson N. C."/>
            <person name="Mongue J. A."/>
            <person name="Jaron S. K."/>
        </authorList>
    </citation>
    <scope>NUCLEOTIDE SEQUENCE</scope>
</reference>
<dbReference type="AlphaFoldDB" id="A0A8J2LEP5"/>
<dbReference type="EMBL" id="CAJVCH010558055">
    <property type="protein sequence ID" value="CAG7830914.1"/>
    <property type="molecule type" value="Genomic_DNA"/>
</dbReference>
<sequence>PFFFLFCFRNIELWRKRFRFSIASQRTGR</sequence>
<evidence type="ECO:0000313" key="2">
    <source>
        <dbReference type="Proteomes" id="UP000708208"/>
    </source>
</evidence>
<organism evidence="1 2">
    <name type="scientific">Allacma fusca</name>
    <dbReference type="NCBI Taxonomy" id="39272"/>
    <lineage>
        <taxon>Eukaryota</taxon>
        <taxon>Metazoa</taxon>
        <taxon>Ecdysozoa</taxon>
        <taxon>Arthropoda</taxon>
        <taxon>Hexapoda</taxon>
        <taxon>Collembola</taxon>
        <taxon>Symphypleona</taxon>
        <taxon>Sminthuridae</taxon>
        <taxon>Allacma</taxon>
    </lineage>
</organism>
<accession>A0A8J2LEP5</accession>